<dbReference type="Proteomes" id="UP000634476">
    <property type="component" value="Unassembled WGS sequence"/>
</dbReference>
<dbReference type="InterPro" id="IPR027417">
    <property type="entry name" value="P-loop_NTPase"/>
</dbReference>
<dbReference type="RefSeq" id="WP_203877198.1">
    <property type="nucleotide sequence ID" value="NZ_BOOK01000035.1"/>
</dbReference>
<dbReference type="Gene3D" id="3.40.50.300">
    <property type="entry name" value="P-loop containing nucleotide triphosphate hydrolases"/>
    <property type="match status" value="1"/>
</dbReference>
<dbReference type="InterPro" id="IPR011990">
    <property type="entry name" value="TPR-like_helical_dom_sf"/>
</dbReference>
<evidence type="ECO:0000259" key="1">
    <source>
        <dbReference type="SMART" id="SM00382"/>
    </source>
</evidence>
<dbReference type="InterPro" id="IPR041664">
    <property type="entry name" value="AAA_16"/>
</dbReference>
<organism evidence="2 3">
    <name type="scientific">Planobispora takensis</name>
    <dbReference type="NCBI Taxonomy" id="1367882"/>
    <lineage>
        <taxon>Bacteria</taxon>
        <taxon>Bacillati</taxon>
        <taxon>Actinomycetota</taxon>
        <taxon>Actinomycetes</taxon>
        <taxon>Streptosporangiales</taxon>
        <taxon>Streptosporangiaceae</taxon>
        <taxon>Planobispora</taxon>
    </lineage>
</organism>
<proteinExistence type="predicted"/>
<dbReference type="Pfam" id="PF13191">
    <property type="entry name" value="AAA_16"/>
    <property type="match status" value="1"/>
</dbReference>
<accession>A0A8J3WXI1</accession>
<gene>
    <name evidence="2" type="ORF">Pta02_48950</name>
</gene>
<dbReference type="PANTHER" id="PTHR47691">
    <property type="entry name" value="REGULATOR-RELATED"/>
    <property type="match status" value="1"/>
</dbReference>
<dbReference type="SMART" id="SM00382">
    <property type="entry name" value="AAA"/>
    <property type="match status" value="1"/>
</dbReference>
<feature type="domain" description="AAA+ ATPase" evidence="1">
    <location>
        <begin position="431"/>
        <end position="600"/>
    </location>
</feature>
<dbReference type="EMBL" id="BOOK01000035">
    <property type="protein sequence ID" value="GII02887.1"/>
    <property type="molecule type" value="Genomic_DNA"/>
</dbReference>
<dbReference type="PANTHER" id="PTHR47691:SF3">
    <property type="entry name" value="HTH-TYPE TRANSCRIPTIONAL REGULATOR RV0890C-RELATED"/>
    <property type="match status" value="1"/>
</dbReference>
<keyword evidence="3" id="KW-1185">Reference proteome</keyword>
<dbReference type="InterPro" id="IPR003593">
    <property type="entry name" value="AAA+_ATPase"/>
</dbReference>
<evidence type="ECO:0000313" key="3">
    <source>
        <dbReference type="Proteomes" id="UP000634476"/>
    </source>
</evidence>
<dbReference type="AlphaFoldDB" id="A0A8J3WXI1"/>
<sequence>MPAELCLQAHDFQGPHRWRWTLHEARGRFLADHEVRLDTGDWRFTAFSDLHRYLRWNAAPDRRIEAEAELLAQVGDWIGAEVLGAVGPALVGARPSAVRVVLPPEAGVLAFRPLELARVDGVPLALHNVPLVMCGNGGGPAAKEPVGERLRVLGLFSLPVGAGVLNLRRERHALATMFSEIGAVRGRAVELRVLQYGVTRERLIGILEDGEGWDVVHVCGHGTPGELLLEHPDGSPDPVPAADFVELLDLTADRLKLVTVSACWSAALKAADQLRALGVTPPPGWSAPTGPVSPGRESATDTLATDLAGRLGCAVLAMRYPVVDSFAIDLSTGLYDLLVDKGRPLPRALGMALRTAVTDPPTPDCPALSVATPALFGARAVDLSLIAPEGEPVTFRPESLKLAGLPAQPPRFVGRTKVMTEASAALAPRSGRSGVLLYGMPGAGKTACALELAHTHAESFRIVAWHKAPDEGTDIADALNAFALDLERKVPGLRLTGAVEDADRLRATVPLLTEFARTQRALVLLDNAESLLTPGGEWRDERWGLLVGALTGHSGYSRLIMTSRIRPASLDARVRQTAVDTLPAAEALLLARELPGLRALMDGRVRGLEASDARELAVRAVRLAQGHPKLLELADGQAADARRLRGLLEAGRTAWRESEGGLPEDFFAVEEPPEVRGEDYLRVLKRWTQVVAEGLSEAERDLFALLCCLEEDDRLGFVLKAVRPVLWERLGRTGETPGLEAALGALTARGLVAAPDADGPMGVHPGVAEAGREAAGETFRTAVDTTLAVFWDAVFAYAVKGEDGQERGELVVRAGLAAVPYLLRLEEWIRACGLLEQVLYRDGSRRVAGMIVPPLRRIAEAVRGGEDEPAAVFVLARALAVVDAGAAEGLLRGLAARAEAGVDYRVMSVATSELVRLCQESGRLEEALALAGRRVELSRRAGMGPWTLLSDEVARLQVLVFMGRAEQVLAEIGGLRERMAALPPRAGEDEVVAVWNVREVLLNVGGLAAAQLGAWERLLEFNAEVLASMRARGAAETAMARAWFNDSAALLRLGRVEEAWRVLAGCREVFERHHNTEMLGKALSSLADLEHQRGHGQRALALESDALRYRYAARDVAGTAVSHHNLGNCLAESAGRPEAALAHHLAAALVRAVTGGEGLAGSMAAAADDLRRSADPARVPADAAALCRIVEEVPGVRLAGLLSALTGPGTLRRTYDHLLQEVTAIARSPG</sequence>
<reference evidence="2" key="1">
    <citation type="submission" date="2021-01" db="EMBL/GenBank/DDBJ databases">
        <title>Whole genome shotgun sequence of Planobispora takensis NBRC 109077.</title>
        <authorList>
            <person name="Komaki H."/>
            <person name="Tamura T."/>
        </authorList>
    </citation>
    <scope>NUCLEOTIDE SEQUENCE</scope>
    <source>
        <strain evidence="2">NBRC 109077</strain>
    </source>
</reference>
<dbReference type="SUPFAM" id="SSF52540">
    <property type="entry name" value="P-loop containing nucleoside triphosphate hydrolases"/>
    <property type="match status" value="1"/>
</dbReference>
<evidence type="ECO:0000313" key="2">
    <source>
        <dbReference type="EMBL" id="GII02887.1"/>
    </source>
</evidence>
<dbReference type="Pfam" id="PF12770">
    <property type="entry name" value="CHAT"/>
    <property type="match status" value="1"/>
</dbReference>
<name>A0A8J3WXI1_9ACTN</name>
<dbReference type="InterPro" id="IPR024983">
    <property type="entry name" value="CHAT_dom"/>
</dbReference>
<dbReference type="Gene3D" id="1.25.40.10">
    <property type="entry name" value="Tetratricopeptide repeat domain"/>
    <property type="match status" value="1"/>
</dbReference>
<comment type="caution">
    <text evidence="2">The sequence shown here is derived from an EMBL/GenBank/DDBJ whole genome shotgun (WGS) entry which is preliminary data.</text>
</comment>
<dbReference type="SUPFAM" id="SSF48452">
    <property type="entry name" value="TPR-like"/>
    <property type="match status" value="1"/>
</dbReference>
<protein>
    <recommendedName>
        <fullName evidence="1">AAA+ ATPase domain-containing protein</fullName>
    </recommendedName>
</protein>